<evidence type="ECO:0008006" key="3">
    <source>
        <dbReference type="Google" id="ProtNLM"/>
    </source>
</evidence>
<evidence type="ECO:0000313" key="2">
    <source>
        <dbReference type="Proteomes" id="UP000663207"/>
    </source>
</evidence>
<dbReference type="Proteomes" id="UP000663207">
    <property type="component" value="Chromosome"/>
</dbReference>
<dbReference type="RefSeq" id="WP_207380130.1">
    <property type="nucleotide sequence ID" value="NZ_CP071502.1"/>
</dbReference>
<protein>
    <recommendedName>
        <fullName evidence="3">Lipoprotein</fullName>
    </recommendedName>
</protein>
<accession>A0ABX7R148</accession>
<reference evidence="1 2" key="1">
    <citation type="submission" date="2021-03" db="EMBL/GenBank/DDBJ databases">
        <title>Novel species identification of genus Shewanella.</title>
        <authorList>
            <person name="Liu G."/>
            <person name="Zhang Q."/>
        </authorList>
    </citation>
    <scope>NUCLEOTIDE SEQUENCE [LARGE SCALE GENOMIC DNA]</scope>
    <source>
        <strain evidence="1 2">FJAT-52962</strain>
    </source>
</reference>
<dbReference type="EMBL" id="CP071502">
    <property type="protein sequence ID" value="QSX36810.1"/>
    <property type="molecule type" value="Genomic_DNA"/>
</dbReference>
<gene>
    <name evidence="1" type="ORF">JYB85_16265</name>
</gene>
<evidence type="ECO:0000313" key="1">
    <source>
        <dbReference type="EMBL" id="QSX36810.1"/>
    </source>
</evidence>
<proteinExistence type="predicted"/>
<name>A0ABX7R148_9GAMM</name>
<sequence length="95" mass="10416">MPSLIASCSPKLPGGIPTYRAVAADFATEIIQPQYQLSDKNISVCQKKSQKILFTHKLLLYGKFPLNGNNKIADNFVADIHPALIFKVKLTIMAG</sequence>
<keyword evidence="2" id="KW-1185">Reference proteome</keyword>
<organism evidence="1 2">
    <name type="scientific">Shewanella sedimentimangrovi</name>
    <dbReference type="NCBI Taxonomy" id="2814293"/>
    <lineage>
        <taxon>Bacteria</taxon>
        <taxon>Pseudomonadati</taxon>
        <taxon>Pseudomonadota</taxon>
        <taxon>Gammaproteobacteria</taxon>
        <taxon>Alteromonadales</taxon>
        <taxon>Shewanellaceae</taxon>
        <taxon>Shewanella</taxon>
    </lineage>
</organism>